<comment type="catalytic activity">
    <reaction evidence="1">
        <text>ATP + protein L-histidine = ADP + protein N-phospho-L-histidine.</text>
        <dbReference type="EC" id="2.7.13.3"/>
    </reaction>
</comment>
<dbReference type="GO" id="GO:0000155">
    <property type="term" value="F:phosphorelay sensor kinase activity"/>
    <property type="evidence" value="ECO:0007669"/>
    <property type="project" value="InterPro"/>
</dbReference>
<keyword evidence="7" id="KW-0472">Membrane</keyword>
<accession>A0A2Z4IR55</accession>
<dbReference type="PRINTS" id="PR00344">
    <property type="entry name" value="BCTRLSENSOR"/>
</dbReference>
<feature type="transmembrane region" description="Helical" evidence="7">
    <location>
        <begin position="127"/>
        <end position="147"/>
    </location>
</feature>
<dbReference type="CDD" id="cd00082">
    <property type="entry name" value="HisKA"/>
    <property type="match status" value="1"/>
</dbReference>
<evidence type="ECO:0000256" key="3">
    <source>
        <dbReference type="ARBA" id="ARBA00022553"/>
    </source>
</evidence>
<dbReference type="OrthoDB" id="1269247at2"/>
<dbReference type="KEGG" id="est:DN752_15715"/>
<evidence type="ECO:0000313" key="10">
    <source>
        <dbReference type="Proteomes" id="UP000248688"/>
    </source>
</evidence>
<feature type="transmembrane region" description="Helical" evidence="7">
    <location>
        <begin position="64"/>
        <end position="81"/>
    </location>
</feature>
<dbReference type="InterPro" id="IPR036890">
    <property type="entry name" value="HATPase_C_sf"/>
</dbReference>
<feature type="domain" description="Histidine kinase" evidence="8">
    <location>
        <begin position="181"/>
        <end position="396"/>
    </location>
</feature>
<gene>
    <name evidence="9" type="ORF">DN752_15715</name>
</gene>
<dbReference type="InterPro" id="IPR050736">
    <property type="entry name" value="Sensor_HK_Regulatory"/>
</dbReference>
<proteinExistence type="predicted"/>
<feature type="transmembrane region" description="Helical" evidence="7">
    <location>
        <begin position="12"/>
        <end position="30"/>
    </location>
</feature>
<sequence>MVVLNLLYGQFRLAFILLATSAVVLVFYVIGKSKKNFKWGIRTLGFMGYPIIGINFFLNDGIEGPSFYIFLMVHVLILAILPIRAFWLWTLYNFLFFIGLYYIDLYHPALIPENYTGTEMKLVDHTITYLACLLGIMIIIIALKWNYQKQKLKNDKNSIALQKANKELSGNNDQKNKIIALISHDLKNPLLSITKILELVNEGELTKEETEAVMKELYIIASNAQRMSEEILDWATVELKNNTAKFKRVNFKEHCDSMLTIYTSMARQKRIDIEVSFNGSQTITTDIDRLLLIMRNLLQNAIKFTPEGGKIIFSFHNSSKETYITIKDTGKGIAQERLQRLFNMKFDSTEGTSQEKGTGVGLYISNENAKKIGGTLKAESEIGKGSSFTLTLPAHPNPFKEG</sequence>
<evidence type="ECO:0000256" key="2">
    <source>
        <dbReference type="ARBA" id="ARBA00012438"/>
    </source>
</evidence>
<keyword evidence="5 9" id="KW-0418">Kinase</keyword>
<keyword evidence="3" id="KW-0597">Phosphoprotein</keyword>
<dbReference type="InterPro" id="IPR005467">
    <property type="entry name" value="His_kinase_dom"/>
</dbReference>
<feature type="transmembrane region" description="Helical" evidence="7">
    <location>
        <begin position="86"/>
        <end position="107"/>
    </location>
</feature>
<dbReference type="EC" id="2.7.13.3" evidence="2"/>
<evidence type="ECO:0000256" key="6">
    <source>
        <dbReference type="ARBA" id="ARBA00023012"/>
    </source>
</evidence>
<dbReference type="EMBL" id="CP030041">
    <property type="protein sequence ID" value="AWW33210.1"/>
    <property type="molecule type" value="Genomic_DNA"/>
</dbReference>
<dbReference type="Gene3D" id="3.30.565.10">
    <property type="entry name" value="Histidine kinase-like ATPase, C-terminal domain"/>
    <property type="match status" value="1"/>
</dbReference>
<dbReference type="InterPro" id="IPR003661">
    <property type="entry name" value="HisK_dim/P_dom"/>
</dbReference>
<name>A0A2Z4IR55_9BACT</name>
<evidence type="ECO:0000256" key="1">
    <source>
        <dbReference type="ARBA" id="ARBA00000085"/>
    </source>
</evidence>
<evidence type="ECO:0000313" key="9">
    <source>
        <dbReference type="EMBL" id="AWW33210.1"/>
    </source>
</evidence>
<dbReference type="Gene3D" id="1.10.287.130">
    <property type="match status" value="1"/>
</dbReference>
<evidence type="ECO:0000256" key="4">
    <source>
        <dbReference type="ARBA" id="ARBA00022679"/>
    </source>
</evidence>
<dbReference type="PANTHER" id="PTHR43711">
    <property type="entry name" value="TWO-COMPONENT HISTIDINE KINASE"/>
    <property type="match status" value="1"/>
</dbReference>
<feature type="transmembrane region" description="Helical" evidence="7">
    <location>
        <begin position="39"/>
        <end position="58"/>
    </location>
</feature>
<keyword evidence="6" id="KW-0902">Two-component regulatory system</keyword>
<evidence type="ECO:0000259" key="8">
    <source>
        <dbReference type="PROSITE" id="PS50109"/>
    </source>
</evidence>
<dbReference type="InterPro" id="IPR004358">
    <property type="entry name" value="Sig_transdc_His_kin-like_C"/>
</dbReference>
<dbReference type="InterPro" id="IPR003594">
    <property type="entry name" value="HATPase_dom"/>
</dbReference>
<protein>
    <recommendedName>
        <fullName evidence="2">histidine kinase</fullName>
        <ecNumber evidence="2">2.7.13.3</ecNumber>
    </recommendedName>
</protein>
<keyword evidence="10" id="KW-1185">Reference proteome</keyword>
<organism evidence="9 10">
    <name type="scientific">Echinicola strongylocentroti</name>
    <dbReference type="NCBI Taxonomy" id="1795355"/>
    <lineage>
        <taxon>Bacteria</taxon>
        <taxon>Pseudomonadati</taxon>
        <taxon>Bacteroidota</taxon>
        <taxon>Cytophagia</taxon>
        <taxon>Cytophagales</taxon>
        <taxon>Cyclobacteriaceae</taxon>
        <taxon>Echinicola</taxon>
    </lineage>
</organism>
<evidence type="ECO:0000256" key="5">
    <source>
        <dbReference type="ARBA" id="ARBA00022777"/>
    </source>
</evidence>
<dbReference type="SMART" id="SM00387">
    <property type="entry name" value="HATPase_c"/>
    <property type="match status" value="1"/>
</dbReference>
<keyword evidence="7" id="KW-1133">Transmembrane helix</keyword>
<reference evidence="9 10" key="1">
    <citation type="submission" date="2018-06" db="EMBL/GenBank/DDBJ databases">
        <title>Echinicola strongylocentroti sp. nov., isolated from a sea urchin Strongylocentrotus intermedius.</title>
        <authorList>
            <person name="Bae S.S."/>
        </authorList>
    </citation>
    <scope>NUCLEOTIDE SEQUENCE [LARGE SCALE GENOMIC DNA]</scope>
    <source>
        <strain evidence="9 10">MEBiC08714</strain>
    </source>
</reference>
<dbReference type="Proteomes" id="UP000248688">
    <property type="component" value="Chromosome"/>
</dbReference>
<dbReference type="SMART" id="SM00388">
    <property type="entry name" value="HisKA"/>
    <property type="match status" value="1"/>
</dbReference>
<dbReference type="AlphaFoldDB" id="A0A2Z4IR55"/>
<dbReference type="Pfam" id="PF02518">
    <property type="entry name" value="HATPase_c"/>
    <property type="match status" value="1"/>
</dbReference>
<dbReference type="SUPFAM" id="SSF47384">
    <property type="entry name" value="Homodimeric domain of signal transducing histidine kinase"/>
    <property type="match status" value="1"/>
</dbReference>
<dbReference type="PROSITE" id="PS50109">
    <property type="entry name" value="HIS_KIN"/>
    <property type="match status" value="1"/>
</dbReference>
<keyword evidence="7" id="KW-0812">Transmembrane</keyword>
<dbReference type="PANTHER" id="PTHR43711:SF26">
    <property type="entry name" value="SENSOR HISTIDINE KINASE RCSC"/>
    <property type="match status" value="1"/>
</dbReference>
<keyword evidence="4" id="KW-0808">Transferase</keyword>
<dbReference type="InterPro" id="IPR036097">
    <property type="entry name" value="HisK_dim/P_sf"/>
</dbReference>
<dbReference type="SUPFAM" id="SSF55874">
    <property type="entry name" value="ATPase domain of HSP90 chaperone/DNA topoisomerase II/histidine kinase"/>
    <property type="match status" value="1"/>
</dbReference>
<evidence type="ECO:0000256" key="7">
    <source>
        <dbReference type="SAM" id="Phobius"/>
    </source>
</evidence>